<dbReference type="HOGENOM" id="CLU_101653_0_0_2"/>
<dbReference type="KEGG" id="msz:MSSIH_2374"/>
<protein>
    <submittedName>
        <fullName evidence="2">Uncharacterized protein</fullName>
    </submittedName>
</protein>
<dbReference type="Proteomes" id="UP000033092">
    <property type="component" value="Chromosome"/>
</dbReference>
<proteinExistence type="predicted"/>
<gene>
    <name evidence="2" type="ORF">MSSIH_2374</name>
</gene>
<dbReference type="AlphaFoldDB" id="A0A0E3PEQ4"/>
<reference evidence="2 3" key="1">
    <citation type="submission" date="2014-07" db="EMBL/GenBank/DDBJ databases">
        <title>Methanogenic archaea and the global carbon cycle.</title>
        <authorList>
            <person name="Henriksen J.R."/>
            <person name="Luke J."/>
            <person name="Reinhart S."/>
            <person name="Benedict M.N."/>
            <person name="Youngblut N.D."/>
            <person name="Metcalf M.E."/>
            <person name="Whitaker R.J."/>
            <person name="Metcalf W.W."/>
        </authorList>
    </citation>
    <scope>NUCLEOTIDE SEQUENCE [LARGE SCALE GENOMIC DNA]</scope>
    <source>
        <strain evidence="2 3">HI350</strain>
    </source>
</reference>
<feature type="transmembrane region" description="Helical" evidence="1">
    <location>
        <begin position="44"/>
        <end position="61"/>
    </location>
</feature>
<dbReference type="GeneID" id="41606496"/>
<dbReference type="EMBL" id="CP009507">
    <property type="protein sequence ID" value="AKB33064.1"/>
    <property type="molecule type" value="Genomic_DNA"/>
</dbReference>
<feature type="transmembrane region" description="Helical" evidence="1">
    <location>
        <begin position="12"/>
        <end position="32"/>
    </location>
</feature>
<dbReference type="SUPFAM" id="SSF81301">
    <property type="entry name" value="Nucleotidyltransferase"/>
    <property type="match status" value="1"/>
</dbReference>
<keyword evidence="1" id="KW-1133">Transmembrane helix</keyword>
<evidence type="ECO:0000313" key="3">
    <source>
        <dbReference type="Proteomes" id="UP000033092"/>
    </source>
</evidence>
<dbReference type="PATRIC" id="fig|1434119.4.peg.3121"/>
<evidence type="ECO:0000313" key="2">
    <source>
        <dbReference type="EMBL" id="AKB33064.1"/>
    </source>
</evidence>
<keyword evidence="1" id="KW-0472">Membrane</keyword>
<name>A0A0E3PEQ4_9EURY</name>
<dbReference type="Gene3D" id="3.30.460.10">
    <property type="entry name" value="Beta Polymerase, domain 2"/>
    <property type="match status" value="1"/>
</dbReference>
<dbReference type="RefSeq" id="WP_148705576.1">
    <property type="nucleotide sequence ID" value="NZ_CP009507.1"/>
</dbReference>
<evidence type="ECO:0000256" key="1">
    <source>
        <dbReference type="SAM" id="Phobius"/>
    </source>
</evidence>
<dbReference type="InterPro" id="IPR043519">
    <property type="entry name" value="NT_sf"/>
</dbReference>
<keyword evidence="1" id="KW-0812">Transmembrane</keyword>
<accession>A0A0E3PEQ4</accession>
<organism evidence="2 3">
    <name type="scientific">Methanosarcina siciliae HI350</name>
    <dbReference type="NCBI Taxonomy" id="1434119"/>
    <lineage>
        <taxon>Archaea</taxon>
        <taxon>Methanobacteriati</taxon>
        <taxon>Methanobacteriota</taxon>
        <taxon>Stenosarchaea group</taxon>
        <taxon>Methanomicrobia</taxon>
        <taxon>Methanosarcinales</taxon>
        <taxon>Methanosarcinaceae</taxon>
        <taxon>Methanosarcina</taxon>
    </lineage>
</organism>
<sequence length="205" mass="23582">MSSKDGYVKTSIPMINALFKFKIFIVLSNWIFQGMLYADKTERSFRLLVDCLITLVLYAVSTNLIPSAYFGLILSFFVAHTVNWIFNGQLFVLGRYLGIKPKKQNEFCKYINELKYRAEREKSIQLVAVYGSLSRKELSESSDLDVRIIRKRGLLNGLKACLFGFSERTKALFDKFPLDLYVIDSEDHLSKLRDDEAAILIYNAS</sequence>